<evidence type="ECO:0000313" key="1">
    <source>
        <dbReference type="EMBL" id="KAJ7349045.1"/>
    </source>
</evidence>
<accession>A0AAD7ES99</accession>
<gene>
    <name evidence="1" type="ORF">DFH08DRAFT_864221</name>
</gene>
<protein>
    <recommendedName>
        <fullName evidence="3">Protein kinase domain-containing protein</fullName>
    </recommendedName>
</protein>
<evidence type="ECO:0008006" key="3">
    <source>
        <dbReference type="Google" id="ProtNLM"/>
    </source>
</evidence>
<proteinExistence type="predicted"/>
<dbReference type="Proteomes" id="UP001218218">
    <property type="component" value="Unassembled WGS sequence"/>
</dbReference>
<dbReference type="SUPFAM" id="SSF56112">
    <property type="entry name" value="Protein kinase-like (PK-like)"/>
    <property type="match status" value="1"/>
</dbReference>
<organism evidence="1 2">
    <name type="scientific">Mycena albidolilacea</name>
    <dbReference type="NCBI Taxonomy" id="1033008"/>
    <lineage>
        <taxon>Eukaryota</taxon>
        <taxon>Fungi</taxon>
        <taxon>Dikarya</taxon>
        <taxon>Basidiomycota</taxon>
        <taxon>Agaricomycotina</taxon>
        <taxon>Agaricomycetes</taxon>
        <taxon>Agaricomycetidae</taxon>
        <taxon>Agaricales</taxon>
        <taxon>Marasmiineae</taxon>
        <taxon>Mycenaceae</taxon>
        <taxon>Mycena</taxon>
    </lineage>
</organism>
<sequence>MPVATKIPPFQLRALAFSPVDERAICMYHAKLMQLRDAALEAPLETGIQFSLDLDIPRQNPDPLSRRTPFIPSPIAPSGRPTICLELSQGLQTEPNGFSQVWTAHSGATPGLTFVLKIIQPSMCHLPHPDDTWVGNYTDPWNLANREAWGYQNLAQKQGLCIPYFFGIHEITTPSKKSAWVLVLEFIPGITGQDVIESMIITDIQAFCKLGVDAVTELARSGWVLSDLRAPNFILTGPRGAWTIVIIDLCDIRPVQVTKDIQKRATRAGYHFFCQFVTWVQDLGAGIQMFPWAEKNLPRGILDDCAL</sequence>
<reference evidence="1" key="1">
    <citation type="submission" date="2023-03" db="EMBL/GenBank/DDBJ databases">
        <title>Massive genome expansion in bonnet fungi (Mycena s.s.) driven by repeated elements and novel gene families across ecological guilds.</title>
        <authorList>
            <consortium name="Lawrence Berkeley National Laboratory"/>
            <person name="Harder C.B."/>
            <person name="Miyauchi S."/>
            <person name="Viragh M."/>
            <person name="Kuo A."/>
            <person name="Thoen E."/>
            <person name="Andreopoulos B."/>
            <person name="Lu D."/>
            <person name="Skrede I."/>
            <person name="Drula E."/>
            <person name="Henrissat B."/>
            <person name="Morin E."/>
            <person name="Kohler A."/>
            <person name="Barry K."/>
            <person name="LaButti K."/>
            <person name="Morin E."/>
            <person name="Salamov A."/>
            <person name="Lipzen A."/>
            <person name="Mereny Z."/>
            <person name="Hegedus B."/>
            <person name="Baldrian P."/>
            <person name="Stursova M."/>
            <person name="Weitz H."/>
            <person name="Taylor A."/>
            <person name="Grigoriev I.V."/>
            <person name="Nagy L.G."/>
            <person name="Martin F."/>
            <person name="Kauserud H."/>
        </authorList>
    </citation>
    <scope>NUCLEOTIDE SEQUENCE</scope>
    <source>
        <strain evidence="1">CBHHK002</strain>
    </source>
</reference>
<dbReference type="AlphaFoldDB" id="A0AAD7ES99"/>
<keyword evidence="2" id="KW-1185">Reference proteome</keyword>
<name>A0AAD7ES99_9AGAR</name>
<dbReference type="EMBL" id="JARIHO010000016">
    <property type="protein sequence ID" value="KAJ7349045.1"/>
    <property type="molecule type" value="Genomic_DNA"/>
</dbReference>
<comment type="caution">
    <text evidence="1">The sequence shown here is derived from an EMBL/GenBank/DDBJ whole genome shotgun (WGS) entry which is preliminary data.</text>
</comment>
<dbReference type="InterPro" id="IPR011009">
    <property type="entry name" value="Kinase-like_dom_sf"/>
</dbReference>
<evidence type="ECO:0000313" key="2">
    <source>
        <dbReference type="Proteomes" id="UP001218218"/>
    </source>
</evidence>